<reference evidence="1" key="1">
    <citation type="journal article" date="2019" name="Sci. Rep.">
        <title>Draft genome of Tanacetum cinerariifolium, the natural source of mosquito coil.</title>
        <authorList>
            <person name="Yamashiro T."/>
            <person name="Shiraishi A."/>
            <person name="Satake H."/>
            <person name="Nakayama K."/>
        </authorList>
    </citation>
    <scope>NUCLEOTIDE SEQUENCE</scope>
</reference>
<sequence>MKTCQQKQNTLAAGMTIPNTRNTKDMFLVYGGDLKRELRVSCYTDAGYLTDAVDLKSQTGYVFVLNGGAVDWKSAKQSIFATSSAEAEYIAAFDAFKEAVWVRKFISGLSVVLTIEEPINMYCDNTRAIAIADESGITKGARHFRAKVHYLRKVIEFGDIKLEKVHTDDNLADPFTKALAFPKHYEHTKNIGMLPASSLM</sequence>
<dbReference type="AlphaFoldDB" id="A0A699IS71"/>
<name>A0A699IS71_TANCI</name>
<dbReference type="CDD" id="cd09272">
    <property type="entry name" value="RNase_HI_RT_Ty1"/>
    <property type="match status" value="1"/>
</dbReference>
<gene>
    <name evidence="1" type="ORF">Tci_554338</name>
</gene>
<dbReference type="PANTHER" id="PTHR11439:SF496">
    <property type="entry name" value="RNA-DIRECTED DNA POLYMERASE"/>
    <property type="match status" value="1"/>
</dbReference>
<dbReference type="PANTHER" id="PTHR11439">
    <property type="entry name" value="GAG-POL-RELATED RETROTRANSPOSON"/>
    <property type="match status" value="1"/>
</dbReference>
<accession>A0A699IS71</accession>
<evidence type="ECO:0000313" key="1">
    <source>
        <dbReference type="EMBL" id="GEZ82365.1"/>
    </source>
</evidence>
<comment type="caution">
    <text evidence="1">The sequence shown here is derived from an EMBL/GenBank/DDBJ whole genome shotgun (WGS) entry which is preliminary data.</text>
</comment>
<protein>
    <submittedName>
        <fullName evidence="1">Retrotransposon protein, putative, Ty1-copia subclass</fullName>
    </submittedName>
</protein>
<dbReference type="EMBL" id="BKCJ010328454">
    <property type="protein sequence ID" value="GEZ82365.1"/>
    <property type="molecule type" value="Genomic_DNA"/>
</dbReference>
<proteinExistence type="predicted"/>
<organism evidence="1">
    <name type="scientific">Tanacetum cinerariifolium</name>
    <name type="common">Dalmatian daisy</name>
    <name type="synonym">Chrysanthemum cinerariifolium</name>
    <dbReference type="NCBI Taxonomy" id="118510"/>
    <lineage>
        <taxon>Eukaryota</taxon>
        <taxon>Viridiplantae</taxon>
        <taxon>Streptophyta</taxon>
        <taxon>Embryophyta</taxon>
        <taxon>Tracheophyta</taxon>
        <taxon>Spermatophyta</taxon>
        <taxon>Magnoliopsida</taxon>
        <taxon>eudicotyledons</taxon>
        <taxon>Gunneridae</taxon>
        <taxon>Pentapetalae</taxon>
        <taxon>asterids</taxon>
        <taxon>campanulids</taxon>
        <taxon>Asterales</taxon>
        <taxon>Asteraceae</taxon>
        <taxon>Asteroideae</taxon>
        <taxon>Anthemideae</taxon>
        <taxon>Anthemidinae</taxon>
        <taxon>Tanacetum</taxon>
    </lineage>
</organism>